<evidence type="ECO:0000313" key="1">
    <source>
        <dbReference type="EMBL" id="MFC6672598.1"/>
    </source>
</evidence>
<proteinExistence type="predicted"/>
<keyword evidence="3" id="KW-1185">Reference proteome</keyword>
<dbReference type="Proteomes" id="UP001596422">
    <property type="component" value="Unassembled WGS sequence"/>
</dbReference>
<name>A0ABW2A595_9GAMM</name>
<protein>
    <submittedName>
        <fullName evidence="2">Uncharacterized protein</fullName>
    </submittedName>
</protein>
<evidence type="ECO:0000313" key="3">
    <source>
        <dbReference type="Proteomes" id="UP001596422"/>
    </source>
</evidence>
<evidence type="ECO:0000313" key="2">
    <source>
        <dbReference type="EMBL" id="MFC6672600.1"/>
    </source>
</evidence>
<dbReference type="EMBL" id="JBHSWE010000001">
    <property type="protein sequence ID" value="MFC6672600.1"/>
    <property type="molecule type" value="Genomic_DNA"/>
</dbReference>
<accession>A0ABW2A595</accession>
<comment type="caution">
    <text evidence="2">The sequence shown here is derived from an EMBL/GenBank/DDBJ whole genome shotgun (WGS) entry which is preliminary data.</text>
</comment>
<dbReference type="RefSeq" id="WP_379911030.1">
    <property type="nucleotide sequence ID" value="NZ_JBHSWE010000001.1"/>
</dbReference>
<organism evidence="2 3">
    <name type="scientific">Marinobacterium aestuariivivens</name>
    <dbReference type="NCBI Taxonomy" id="1698799"/>
    <lineage>
        <taxon>Bacteria</taxon>
        <taxon>Pseudomonadati</taxon>
        <taxon>Pseudomonadota</taxon>
        <taxon>Gammaproteobacteria</taxon>
        <taxon>Oceanospirillales</taxon>
        <taxon>Oceanospirillaceae</taxon>
        <taxon>Marinobacterium</taxon>
    </lineage>
</organism>
<reference evidence="3" key="2">
    <citation type="journal article" date="2019" name="Int. J. Syst. Evol. Microbiol.">
        <title>The Global Catalogue of Microorganisms (GCM) 10K type strain sequencing project: providing services to taxonomists for standard genome sequencing and annotation.</title>
        <authorList>
            <consortium name="The Broad Institute Genomics Platform"/>
            <consortium name="The Broad Institute Genome Sequencing Center for Infectious Disease"/>
            <person name="Wu L."/>
            <person name="Ma J."/>
        </authorList>
    </citation>
    <scope>NUCLEOTIDE SEQUENCE [LARGE SCALE GENOMIC DNA]</scope>
    <source>
        <strain evidence="3">NBRC 111756</strain>
    </source>
</reference>
<reference evidence="2" key="1">
    <citation type="journal article" date="2014" name="Int. J. Syst. Evol. Microbiol.">
        <title>Complete genome of a new Firmicutes species belonging to the dominant human colonic microbiota ('Ruminococcus bicirculans') reveals two chromosomes and a selective capacity to utilize plant glucans.</title>
        <authorList>
            <consortium name="NISC Comparative Sequencing Program"/>
            <person name="Wegmann U."/>
            <person name="Louis P."/>
            <person name="Goesmann A."/>
            <person name="Henrissat B."/>
            <person name="Duncan S.H."/>
            <person name="Flint H.J."/>
        </authorList>
    </citation>
    <scope>NUCLEOTIDE SEQUENCE</scope>
    <source>
        <strain evidence="2">NBRC 111756</strain>
    </source>
</reference>
<gene>
    <name evidence="1" type="ORF">ACFQDL_22890</name>
    <name evidence="2" type="ORF">ACFQDL_22900</name>
</gene>
<sequence length="44" mass="4749">MAVSVCRPGVCVRVTFGFVAVSRVLQKLVERDARRQVTAALSGD</sequence>
<dbReference type="EMBL" id="JBHSWE010000001">
    <property type="protein sequence ID" value="MFC6672598.1"/>
    <property type="molecule type" value="Genomic_DNA"/>
</dbReference>
<reference evidence="2" key="3">
    <citation type="submission" date="2024-09" db="EMBL/GenBank/DDBJ databases">
        <authorList>
            <person name="Sun Q."/>
            <person name="Mori K."/>
        </authorList>
    </citation>
    <scope>NUCLEOTIDE SEQUENCE</scope>
    <source>
        <strain evidence="2">NBRC 111756</strain>
    </source>
</reference>